<dbReference type="OrthoDB" id="9805585at2"/>
<dbReference type="HOGENOM" id="CLU_085338_0_0_4"/>
<dbReference type="Gene3D" id="3.40.50.150">
    <property type="entry name" value="Vaccinia Virus protein VP39"/>
    <property type="match status" value="1"/>
</dbReference>
<evidence type="ECO:0000313" key="3">
    <source>
        <dbReference type="Proteomes" id="UP000031838"/>
    </source>
</evidence>
<dbReference type="SUPFAM" id="SSF53335">
    <property type="entry name" value="S-adenosyl-L-methionine-dependent methyltransferases"/>
    <property type="match status" value="1"/>
</dbReference>
<reference evidence="2 3" key="2">
    <citation type="journal article" date="2016" name="Appl. Microbiol. Biotechnol.">
        <title>Mutations improving production and secretion of extracellular lipase by Burkholderia glumae PG1.</title>
        <authorList>
            <person name="Knapp A."/>
            <person name="Voget S."/>
            <person name="Gao R."/>
            <person name="Zaburannyi N."/>
            <person name="Krysciak D."/>
            <person name="Breuer M."/>
            <person name="Hauer B."/>
            <person name="Streit W.R."/>
            <person name="Muller R."/>
            <person name="Daniel R."/>
            <person name="Jaeger K.E."/>
        </authorList>
    </citation>
    <scope>NUCLEOTIDE SEQUENCE [LARGE SCALE GENOMIC DNA]</scope>
    <source>
        <strain evidence="2 3">PG1</strain>
    </source>
</reference>
<dbReference type="KEGG" id="bgp:BGL_1c14790"/>
<proteinExistence type="predicted"/>
<dbReference type="AlphaFoldDB" id="A0A0B6RY51"/>
<keyword evidence="2" id="KW-0808">Transferase</keyword>
<dbReference type="Pfam" id="PF13649">
    <property type="entry name" value="Methyltransf_25"/>
    <property type="match status" value="1"/>
</dbReference>
<accession>A0A0B6RY51</accession>
<feature type="domain" description="Methyltransferase" evidence="1">
    <location>
        <begin position="49"/>
        <end position="146"/>
    </location>
</feature>
<dbReference type="FunFam" id="3.40.50.150:FF:000346">
    <property type="entry name" value="Phospholipid N-methyltransferase"/>
    <property type="match status" value="1"/>
</dbReference>
<gene>
    <name evidence="2" type="ORF">BGL_1c14790</name>
</gene>
<keyword evidence="3" id="KW-1185">Reference proteome</keyword>
<evidence type="ECO:0000259" key="1">
    <source>
        <dbReference type="Pfam" id="PF13649"/>
    </source>
</evidence>
<dbReference type="InterPro" id="IPR041698">
    <property type="entry name" value="Methyltransf_25"/>
</dbReference>
<reference evidence="3" key="1">
    <citation type="submission" date="2011-03" db="EMBL/GenBank/DDBJ databases">
        <authorList>
            <person name="Voget S."/>
            <person name="Streit W.R."/>
            <person name="Jaeger K.E."/>
            <person name="Daniel R."/>
        </authorList>
    </citation>
    <scope>NUCLEOTIDE SEQUENCE [LARGE SCALE GENOMIC DNA]</scope>
    <source>
        <strain evidence="3">PG1</strain>
    </source>
</reference>
<dbReference type="RefSeq" id="WP_042624615.1">
    <property type="nucleotide sequence ID" value="NZ_CP002580.1"/>
</dbReference>
<dbReference type="Proteomes" id="UP000031838">
    <property type="component" value="Chromosome 1"/>
</dbReference>
<organism evidence="2 3">
    <name type="scientific">Burkholderia plantarii</name>
    <dbReference type="NCBI Taxonomy" id="41899"/>
    <lineage>
        <taxon>Bacteria</taxon>
        <taxon>Pseudomonadati</taxon>
        <taxon>Pseudomonadota</taxon>
        <taxon>Betaproteobacteria</taxon>
        <taxon>Burkholderiales</taxon>
        <taxon>Burkholderiaceae</taxon>
        <taxon>Burkholderia</taxon>
    </lineage>
</organism>
<sequence length="192" mass="20552">MRIRSASSDLLFFLRSWFENPLSVAAIAPSGEPLGRLMTRDISRLDGPVLELGAGTGVFTKALLRRGLAQRDLILVDSSERFAALLAGRFPDAKIVVGDAASLLPLGVALPRSVGSVVSGLPLLSMPKDKVAAIVGGAFHYLKDDGALYQFTYGLRCPVPRATLHALGLKAVCVGRVFRNLPPAAVYRISRR</sequence>
<dbReference type="GO" id="GO:0032259">
    <property type="term" value="P:methylation"/>
    <property type="evidence" value="ECO:0007669"/>
    <property type="project" value="UniProtKB-KW"/>
</dbReference>
<dbReference type="CDD" id="cd02440">
    <property type="entry name" value="AdoMet_MTases"/>
    <property type="match status" value="1"/>
</dbReference>
<keyword evidence="2" id="KW-0489">Methyltransferase</keyword>
<evidence type="ECO:0000313" key="2">
    <source>
        <dbReference type="EMBL" id="AJK45995.1"/>
    </source>
</evidence>
<dbReference type="InterPro" id="IPR029063">
    <property type="entry name" value="SAM-dependent_MTases_sf"/>
</dbReference>
<name>A0A0B6RY51_BURPL</name>
<dbReference type="EMBL" id="CP002580">
    <property type="protein sequence ID" value="AJK45995.1"/>
    <property type="molecule type" value="Genomic_DNA"/>
</dbReference>
<dbReference type="GO" id="GO:0008168">
    <property type="term" value="F:methyltransferase activity"/>
    <property type="evidence" value="ECO:0007669"/>
    <property type="project" value="UniProtKB-KW"/>
</dbReference>
<protein>
    <submittedName>
        <fullName evidence="2">Putative phospholipid N-methyltransferase</fullName>
    </submittedName>
</protein>